<gene>
    <name evidence="2" type="ORF">MKW94_025028</name>
</gene>
<reference evidence="2" key="1">
    <citation type="submission" date="2022-03" db="EMBL/GenBank/DDBJ databases">
        <title>A functionally conserved STORR gene fusion in Papaver species that diverged 16.8 million years ago.</title>
        <authorList>
            <person name="Catania T."/>
        </authorList>
    </citation>
    <scope>NUCLEOTIDE SEQUENCE</scope>
    <source>
        <strain evidence="2">S-191538</strain>
    </source>
</reference>
<feature type="non-terminal residue" evidence="2">
    <location>
        <position position="86"/>
    </location>
</feature>
<feature type="region of interest" description="Disordered" evidence="1">
    <location>
        <begin position="20"/>
        <end position="86"/>
    </location>
</feature>
<keyword evidence="3" id="KW-1185">Reference proteome</keyword>
<protein>
    <submittedName>
        <fullName evidence="2">Uncharacterized protein</fullName>
    </submittedName>
</protein>
<sequence length="86" mass="9998">MNLTSLQLLQQFYGEEKSAMDLDCEASDRRSEASHDTEAFHQEESCQQERDEDASSMSSVDYHYSEEDIDEYDDDDDDDDGDEREV</sequence>
<accession>A0AA41VXD1</accession>
<organism evidence="2 3">
    <name type="scientific">Papaver nudicaule</name>
    <name type="common">Iceland poppy</name>
    <dbReference type="NCBI Taxonomy" id="74823"/>
    <lineage>
        <taxon>Eukaryota</taxon>
        <taxon>Viridiplantae</taxon>
        <taxon>Streptophyta</taxon>
        <taxon>Embryophyta</taxon>
        <taxon>Tracheophyta</taxon>
        <taxon>Spermatophyta</taxon>
        <taxon>Magnoliopsida</taxon>
        <taxon>Ranunculales</taxon>
        <taxon>Papaveraceae</taxon>
        <taxon>Papaveroideae</taxon>
        <taxon>Papaver</taxon>
    </lineage>
</organism>
<evidence type="ECO:0000256" key="1">
    <source>
        <dbReference type="SAM" id="MobiDB-lite"/>
    </source>
</evidence>
<comment type="caution">
    <text evidence="2">The sequence shown here is derived from an EMBL/GenBank/DDBJ whole genome shotgun (WGS) entry which is preliminary data.</text>
</comment>
<dbReference type="EMBL" id="JAJJMA010312717">
    <property type="protein sequence ID" value="MCL7049157.1"/>
    <property type="molecule type" value="Genomic_DNA"/>
</dbReference>
<dbReference type="Proteomes" id="UP001177140">
    <property type="component" value="Unassembled WGS sequence"/>
</dbReference>
<proteinExistence type="predicted"/>
<feature type="compositionally biased region" description="Basic and acidic residues" evidence="1">
    <location>
        <begin position="20"/>
        <end position="49"/>
    </location>
</feature>
<evidence type="ECO:0000313" key="3">
    <source>
        <dbReference type="Proteomes" id="UP001177140"/>
    </source>
</evidence>
<name>A0AA41VXD1_PAPNU</name>
<evidence type="ECO:0000313" key="2">
    <source>
        <dbReference type="EMBL" id="MCL7049157.1"/>
    </source>
</evidence>
<feature type="compositionally biased region" description="Acidic residues" evidence="1">
    <location>
        <begin position="67"/>
        <end position="86"/>
    </location>
</feature>
<dbReference type="AlphaFoldDB" id="A0AA41VXD1"/>